<accession>A0A4U0RV57</accession>
<dbReference type="GO" id="GO:0003677">
    <property type="term" value="F:DNA binding"/>
    <property type="evidence" value="ECO:0007669"/>
    <property type="project" value="InterPro"/>
</dbReference>
<dbReference type="InterPro" id="IPR010982">
    <property type="entry name" value="Lambda_DNA-bd_dom_sf"/>
</dbReference>
<dbReference type="InterPro" id="IPR043917">
    <property type="entry name" value="DUF5753"/>
</dbReference>
<dbReference type="OrthoDB" id="4303152at2"/>
<dbReference type="SUPFAM" id="SSF47413">
    <property type="entry name" value="lambda repressor-like DNA-binding domains"/>
    <property type="match status" value="1"/>
</dbReference>
<dbReference type="Pfam" id="PF19054">
    <property type="entry name" value="DUF5753"/>
    <property type="match status" value="1"/>
</dbReference>
<proteinExistence type="predicted"/>
<dbReference type="InterPro" id="IPR001387">
    <property type="entry name" value="Cro/C1-type_HTH"/>
</dbReference>
<evidence type="ECO:0000313" key="3">
    <source>
        <dbReference type="Proteomes" id="UP000305778"/>
    </source>
</evidence>
<evidence type="ECO:0000313" key="2">
    <source>
        <dbReference type="EMBL" id="TJZ99376.1"/>
    </source>
</evidence>
<dbReference type="EMBL" id="SUMC01000109">
    <property type="protein sequence ID" value="TJZ99376.1"/>
    <property type="molecule type" value="Genomic_DNA"/>
</dbReference>
<dbReference type="RefSeq" id="WP_136730006.1">
    <property type="nucleotide sequence ID" value="NZ_SUMC01000109.1"/>
</dbReference>
<name>A0A4U0RV57_9ACTN</name>
<comment type="caution">
    <text evidence="2">The sequence shown here is derived from an EMBL/GenBank/DDBJ whole genome shotgun (WGS) entry which is preliminary data.</text>
</comment>
<dbReference type="AlphaFoldDB" id="A0A4U0RV57"/>
<protein>
    <submittedName>
        <fullName evidence="2">Helix-turn-helix domain-containing protein</fullName>
    </submittedName>
</protein>
<feature type="domain" description="HTH cro/C1-type" evidence="1">
    <location>
        <begin position="18"/>
        <end position="73"/>
    </location>
</feature>
<organism evidence="2 3">
    <name type="scientific">Actinacidiphila oryziradicis</name>
    <dbReference type="NCBI Taxonomy" id="2571141"/>
    <lineage>
        <taxon>Bacteria</taxon>
        <taxon>Bacillati</taxon>
        <taxon>Actinomycetota</taxon>
        <taxon>Actinomycetes</taxon>
        <taxon>Kitasatosporales</taxon>
        <taxon>Streptomycetaceae</taxon>
        <taxon>Actinacidiphila</taxon>
    </lineage>
</organism>
<dbReference type="CDD" id="cd00093">
    <property type="entry name" value="HTH_XRE"/>
    <property type="match status" value="1"/>
</dbReference>
<evidence type="ECO:0000259" key="1">
    <source>
        <dbReference type="PROSITE" id="PS50943"/>
    </source>
</evidence>
<keyword evidence="3" id="KW-1185">Reference proteome</keyword>
<reference evidence="2 3" key="1">
    <citation type="submission" date="2019-04" db="EMBL/GenBank/DDBJ databases">
        <title>Streptomyces oryziradicis sp. nov., a novel actinomycete isolated from rhizosphere soil of rice (Oryza sativa L.).</title>
        <authorList>
            <person name="Li C."/>
        </authorList>
    </citation>
    <scope>NUCLEOTIDE SEQUENCE [LARGE SCALE GENOMIC DNA]</scope>
    <source>
        <strain evidence="2 3">NEAU-C40</strain>
    </source>
</reference>
<dbReference type="Pfam" id="PF13560">
    <property type="entry name" value="HTH_31"/>
    <property type="match status" value="1"/>
</dbReference>
<dbReference type="Gene3D" id="1.10.260.40">
    <property type="entry name" value="lambda repressor-like DNA-binding domains"/>
    <property type="match status" value="1"/>
</dbReference>
<dbReference type="Proteomes" id="UP000305778">
    <property type="component" value="Unassembled WGS sequence"/>
</dbReference>
<sequence length="283" mass="30756">MPAGGRPTVRSRRLGAALKAMRLAAGFDQATAAEAIVGSVTKVSRMETGHVNANPLAVRVLLDLYGVQDQVERSRLEQLARESSKRGWWVDYADTVGSTYAQYISMEQDATYIRTWETVLMPGLLQTPEYVLELLESNPTIVPPDRAQAFVKVRQERQARIEEAGARFAAIIWEPAITASISSPETRRAQLSRLLDVGKRQNVTVQVLPLSARAATASGPFVGFSFSPELAIEAVTVESATGTMVVESQEEITRYVFAFDALAAAALGPDASAAFIRGVRDTI</sequence>
<dbReference type="PROSITE" id="PS50943">
    <property type="entry name" value="HTH_CROC1"/>
    <property type="match status" value="1"/>
</dbReference>
<gene>
    <name evidence="2" type="ORF">FCI23_46060</name>
</gene>